<comment type="similarity">
    <text evidence="1">Belongs to the virb1 family.</text>
</comment>
<dbReference type="SUPFAM" id="SSF53955">
    <property type="entry name" value="Lysozyme-like"/>
    <property type="match status" value="1"/>
</dbReference>
<feature type="region of interest" description="Disordered" evidence="2">
    <location>
        <begin position="278"/>
        <end position="301"/>
    </location>
</feature>
<proteinExistence type="inferred from homology"/>
<accession>A0A1X6YEC3</accession>
<evidence type="ECO:0000256" key="2">
    <source>
        <dbReference type="SAM" id="MobiDB-lite"/>
    </source>
</evidence>
<dbReference type="Proteomes" id="UP000240624">
    <property type="component" value="Unassembled WGS sequence"/>
</dbReference>
<feature type="signal peptide" evidence="3">
    <location>
        <begin position="1"/>
        <end position="22"/>
    </location>
</feature>
<gene>
    <name evidence="5" type="ORF">CLV79_10315</name>
    <name evidence="6" type="ORF">LOS8367_00385</name>
</gene>
<sequence>MLVALMILGGSMAVMPGSMVHAEPSDPAQILAASIEMRGDADEPPQDTPVPPQTGPEPPRGALTTVVAPELQADPRPEIALRPISRPATLAANAPGGEAGLRPRARDPFLPEARWDGKPGTGIWTRGLMSALRGPASDLAEVVPADIATWCPAYAENPPRLRRAFWVGVMSALARFESRHRADAVGGGGLYHGLLQILPGTARGYGCVARDGAMLRDPVRNLSCAARIMARTVKRDGAVAMKDGRRAGIASDWGPMTKPAMRAEMAAWTREQSYCRSGTLLTVPRPQARPQESSERSGVAS</sequence>
<evidence type="ECO:0000256" key="1">
    <source>
        <dbReference type="ARBA" id="ARBA00009387"/>
    </source>
</evidence>
<dbReference type="EMBL" id="PYGB01000003">
    <property type="protein sequence ID" value="PSK86969.1"/>
    <property type="molecule type" value="Genomic_DNA"/>
</dbReference>
<evidence type="ECO:0000259" key="4">
    <source>
        <dbReference type="Pfam" id="PF01464"/>
    </source>
</evidence>
<keyword evidence="3" id="KW-0732">Signal</keyword>
<feature type="compositionally biased region" description="Pro residues" evidence="2">
    <location>
        <begin position="46"/>
        <end position="59"/>
    </location>
</feature>
<reference evidence="6 7" key="1">
    <citation type="submission" date="2017-03" db="EMBL/GenBank/DDBJ databases">
        <authorList>
            <person name="Afonso C.L."/>
            <person name="Miller P.J."/>
            <person name="Scott M.A."/>
            <person name="Spackman E."/>
            <person name="Goraichik I."/>
            <person name="Dimitrov K.M."/>
            <person name="Suarez D.L."/>
            <person name="Swayne D.E."/>
        </authorList>
    </citation>
    <scope>NUCLEOTIDE SEQUENCE [LARGE SCALE GENOMIC DNA]</scope>
    <source>
        <strain evidence="6 7">CECT 8367</strain>
    </source>
</reference>
<feature type="region of interest" description="Disordered" evidence="2">
    <location>
        <begin position="39"/>
        <end position="61"/>
    </location>
</feature>
<dbReference type="RefSeq" id="WP_242665481.1">
    <property type="nucleotide sequence ID" value="NZ_FWFY01000001.1"/>
</dbReference>
<dbReference type="InterPro" id="IPR023346">
    <property type="entry name" value="Lysozyme-like_dom_sf"/>
</dbReference>
<evidence type="ECO:0000313" key="6">
    <source>
        <dbReference type="EMBL" id="SLN18155.1"/>
    </source>
</evidence>
<dbReference type="Pfam" id="PF01464">
    <property type="entry name" value="SLT"/>
    <property type="match status" value="1"/>
</dbReference>
<reference evidence="5 8" key="2">
    <citation type="submission" date="2018-03" db="EMBL/GenBank/DDBJ databases">
        <title>Genomic Encyclopedia of Archaeal and Bacterial Type Strains, Phase II (KMG-II): from individual species to whole genera.</title>
        <authorList>
            <person name="Goeker M."/>
        </authorList>
    </citation>
    <scope>NUCLEOTIDE SEQUENCE [LARGE SCALE GENOMIC DNA]</scope>
    <source>
        <strain evidence="5 8">DSM 29956</strain>
    </source>
</reference>
<keyword evidence="8" id="KW-1185">Reference proteome</keyword>
<dbReference type="Proteomes" id="UP000193495">
    <property type="component" value="Unassembled WGS sequence"/>
</dbReference>
<dbReference type="EMBL" id="FWFY01000001">
    <property type="protein sequence ID" value="SLN18155.1"/>
    <property type="molecule type" value="Genomic_DNA"/>
</dbReference>
<evidence type="ECO:0000313" key="7">
    <source>
        <dbReference type="Proteomes" id="UP000193495"/>
    </source>
</evidence>
<evidence type="ECO:0000313" key="8">
    <source>
        <dbReference type="Proteomes" id="UP000240624"/>
    </source>
</evidence>
<dbReference type="Gene3D" id="1.10.530.10">
    <property type="match status" value="1"/>
</dbReference>
<dbReference type="AlphaFoldDB" id="A0A1X6YEC3"/>
<organism evidence="6 7">
    <name type="scientific">Limimaricola soesokkakensis</name>
    <dbReference type="NCBI Taxonomy" id="1343159"/>
    <lineage>
        <taxon>Bacteria</taxon>
        <taxon>Pseudomonadati</taxon>
        <taxon>Pseudomonadota</taxon>
        <taxon>Alphaproteobacteria</taxon>
        <taxon>Rhodobacterales</taxon>
        <taxon>Paracoccaceae</taxon>
        <taxon>Limimaricola</taxon>
    </lineage>
</organism>
<evidence type="ECO:0000256" key="3">
    <source>
        <dbReference type="SAM" id="SignalP"/>
    </source>
</evidence>
<feature type="chain" id="PRO_5044568107" evidence="3">
    <location>
        <begin position="23"/>
        <end position="301"/>
    </location>
</feature>
<name>A0A1X6YEC3_9RHOB</name>
<evidence type="ECO:0000313" key="5">
    <source>
        <dbReference type="EMBL" id="PSK86969.1"/>
    </source>
</evidence>
<feature type="domain" description="Transglycosylase SLT" evidence="4">
    <location>
        <begin position="166"/>
        <end position="235"/>
    </location>
</feature>
<dbReference type="InterPro" id="IPR008258">
    <property type="entry name" value="Transglycosylase_SLT_dom_1"/>
</dbReference>
<protein>
    <submittedName>
        <fullName evidence="5">Transglycosylase-like protein with SLT domain</fullName>
    </submittedName>
</protein>